<feature type="region of interest" description="Disordered" evidence="4">
    <location>
        <begin position="1"/>
        <end position="23"/>
    </location>
</feature>
<proteinExistence type="inferred from homology"/>
<dbReference type="EMBL" id="JAQQWN010000002">
    <property type="protein sequence ID" value="KAK8093537.1"/>
    <property type="molecule type" value="Genomic_DNA"/>
</dbReference>
<keyword evidence="6" id="KW-1185">Reference proteome</keyword>
<dbReference type="GeneID" id="92037597"/>
<dbReference type="RefSeq" id="XP_066674310.1">
    <property type="nucleotide sequence ID" value="XM_066804537.1"/>
</dbReference>
<sequence>MPEPPYLQVPGDDIDNIDHPQHTTRKTPWLPLKAACVVFASFTVGCLVTYPIAAYTALSGAQHAPGNNLKVPSFPQFAPESDANHNRGFPTQAGLDGAPSEENQRVWDALVPIGRGFVNVSSPETYGLLRGIPSESGVDRYSMAMYHQLHCLGVLRAQFWKLVDMSEPGWTDAARLEAVRHIVRSRHAQHCIAYLVQGVQCSADLTVEWADIGGKG</sequence>
<reference evidence="5 6" key="1">
    <citation type="submission" date="2023-01" db="EMBL/GenBank/DDBJ databases">
        <title>Analysis of 21 Apiospora genomes using comparative genomics revels a genus with tremendous synthesis potential of carbohydrate active enzymes and secondary metabolites.</title>
        <authorList>
            <person name="Sorensen T."/>
        </authorList>
    </citation>
    <scope>NUCLEOTIDE SEQUENCE [LARGE SCALE GENOMIC DNA]</scope>
    <source>
        <strain evidence="5 6">CBS 114990</strain>
    </source>
</reference>
<dbReference type="InterPro" id="IPR021765">
    <property type="entry name" value="UstYa-like"/>
</dbReference>
<evidence type="ECO:0000313" key="5">
    <source>
        <dbReference type="EMBL" id="KAK8093537.1"/>
    </source>
</evidence>
<accession>A0ABR1XA53</accession>
<protein>
    <recommendedName>
        <fullName evidence="7">Tat pathway signal sequence</fullName>
    </recommendedName>
</protein>
<dbReference type="Proteomes" id="UP001433268">
    <property type="component" value="Unassembled WGS sequence"/>
</dbReference>
<keyword evidence="2" id="KW-0560">Oxidoreductase</keyword>
<evidence type="ECO:0000256" key="4">
    <source>
        <dbReference type="SAM" id="MobiDB-lite"/>
    </source>
</evidence>
<evidence type="ECO:0000256" key="1">
    <source>
        <dbReference type="ARBA" id="ARBA00004685"/>
    </source>
</evidence>
<comment type="pathway">
    <text evidence="1">Mycotoxin biosynthesis.</text>
</comment>
<dbReference type="PANTHER" id="PTHR33365">
    <property type="entry name" value="YALI0B05434P"/>
    <property type="match status" value="1"/>
</dbReference>
<evidence type="ECO:0000256" key="2">
    <source>
        <dbReference type="ARBA" id="ARBA00023002"/>
    </source>
</evidence>
<evidence type="ECO:0008006" key="7">
    <source>
        <dbReference type="Google" id="ProtNLM"/>
    </source>
</evidence>
<dbReference type="PANTHER" id="PTHR33365:SF11">
    <property type="entry name" value="TAT PATHWAY SIGNAL SEQUENCE"/>
    <property type="match status" value="1"/>
</dbReference>
<gene>
    <name evidence="5" type="ORF">PG997_000222</name>
</gene>
<dbReference type="Pfam" id="PF11807">
    <property type="entry name" value="UstYa"/>
    <property type="match status" value="1"/>
</dbReference>
<evidence type="ECO:0000256" key="3">
    <source>
        <dbReference type="ARBA" id="ARBA00035112"/>
    </source>
</evidence>
<name>A0ABR1XA53_9PEZI</name>
<comment type="similarity">
    <text evidence="3">Belongs to the ustYa family.</text>
</comment>
<organism evidence="5 6">
    <name type="scientific">Apiospora hydei</name>
    <dbReference type="NCBI Taxonomy" id="1337664"/>
    <lineage>
        <taxon>Eukaryota</taxon>
        <taxon>Fungi</taxon>
        <taxon>Dikarya</taxon>
        <taxon>Ascomycota</taxon>
        <taxon>Pezizomycotina</taxon>
        <taxon>Sordariomycetes</taxon>
        <taxon>Xylariomycetidae</taxon>
        <taxon>Amphisphaeriales</taxon>
        <taxon>Apiosporaceae</taxon>
        <taxon>Apiospora</taxon>
    </lineage>
</organism>
<evidence type="ECO:0000313" key="6">
    <source>
        <dbReference type="Proteomes" id="UP001433268"/>
    </source>
</evidence>
<comment type="caution">
    <text evidence="5">The sequence shown here is derived from an EMBL/GenBank/DDBJ whole genome shotgun (WGS) entry which is preliminary data.</text>
</comment>